<dbReference type="Proteomes" id="UP000192582">
    <property type="component" value="Unassembled WGS sequence"/>
</dbReference>
<organism evidence="1 2">
    <name type="scientific">Deinococcus hopiensis KR-140</name>
    <dbReference type="NCBI Taxonomy" id="695939"/>
    <lineage>
        <taxon>Bacteria</taxon>
        <taxon>Thermotogati</taxon>
        <taxon>Deinococcota</taxon>
        <taxon>Deinococci</taxon>
        <taxon>Deinococcales</taxon>
        <taxon>Deinococcaceae</taxon>
        <taxon>Deinococcus</taxon>
    </lineage>
</organism>
<dbReference type="AlphaFoldDB" id="A0A1W1UUD3"/>
<reference evidence="1 2" key="1">
    <citation type="submission" date="2017-04" db="EMBL/GenBank/DDBJ databases">
        <authorList>
            <person name="Afonso C.L."/>
            <person name="Miller P.J."/>
            <person name="Scott M.A."/>
            <person name="Spackman E."/>
            <person name="Goraichik I."/>
            <person name="Dimitrov K.M."/>
            <person name="Suarez D.L."/>
            <person name="Swayne D.E."/>
        </authorList>
    </citation>
    <scope>NUCLEOTIDE SEQUENCE [LARGE SCALE GENOMIC DNA]</scope>
    <source>
        <strain evidence="1 2">KR-140</strain>
    </source>
</reference>
<name>A0A1W1UUD3_9DEIO</name>
<evidence type="ECO:0000313" key="1">
    <source>
        <dbReference type="EMBL" id="SMB84646.1"/>
    </source>
</evidence>
<keyword evidence="2" id="KW-1185">Reference proteome</keyword>
<proteinExistence type="predicted"/>
<accession>A0A1W1UUD3</accession>
<dbReference type="EMBL" id="FWWU01000007">
    <property type="protein sequence ID" value="SMB84646.1"/>
    <property type="molecule type" value="Genomic_DNA"/>
</dbReference>
<protein>
    <submittedName>
        <fullName evidence="1">Uncharacterized protein</fullName>
    </submittedName>
</protein>
<gene>
    <name evidence="1" type="ORF">SAMN00790413_05227</name>
</gene>
<evidence type="ECO:0000313" key="2">
    <source>
        <dbReference type="Proteomes" id="UP000192582"/>
    </source>
</evidence>
<sequence>MHYLEMPQAHTALHFARLWFVLCLDRDMSRAQAEDFAMMQAVDLLSNTIRDTDSRTEAGYWIRRDLQSLQPNNVNPLNRASHIDTRS</sequence>